<dbReference type="EMBL" id="FNTL01000004">
    <property type="protein sequence ID" value="SEC40818.1"/>
    <property type="molecule type" value="Genomic_DNA"/>
</dbReference>
<sequence>MSRTRAPGRPHPCRVGYRCPDASVLDALRERRGQGSPTVDHVASAYRDEHCRSATARWPPSLHFGPNACSRTTTQVSLRDRKSLRVHGSSDHHGARRSGRAGLARRSLPQRAGCEQLLTGLPHHTSQHPLARPEIRDTPRFPNESARSPVFESRPWRYQTPARARIAVNRPRRVPVTGSICGPESLNLHSDAVSGASSAVALRNLFGSASLAMVRHDFRY</sequence>
<evidence type="ECO:0000313" key="2">
    <source>
        <dbReference type="EMBL" id="SEC40818.1"/>
    </source>
</evidence>
<proteinExistence type="predicted"/>
<feature type="compositionally biased region" description="Basic and acidic residues" evidence="1">
    <location>
        <begin position="81"/>
        <end position="93"/>
    </location>
</feature>
<evidence type="ECO:0000313" key="3">
    <source>
        <dbReference type="Proteomes" id="UP000183407"/>
    </source>
</evidence>
<dbReference type="AlphaFoldDB" id="A0A1H4S9V4"/>
<feature type="region of interest" description="Disordered" evidence="1">
    <location>
        <begin position="122"/>
        <end position="148"/>
    </location>
</feature>
<accession>A0A1H4S9V4</accession>
<gene>
    <name evidence="2" type="ORF">SAMN04490220_1559</name>
</gene>
<reference evidence="3" key="1">
    <citation type="submission" date="2016-10" db="EMBL/GenBank/DDBJ databases">
        <authorList>
            <person name="Varghese N."/>
        </authorList>
    </citation>
    <scope>NUCLEOTIDE SEQUENCE [LARGE SCALE GENOMIC DNA]</scope>
    <source>
        <strain evidence="3">DSM 44719</strain>
    </source>
</reference>
<evidence type="ECO:0000256" key="1">
    <source>
        <dbReference type="SAM" id="MobiDB-lite"/>
    </source>
</evidence>
<feature type="region of interest" description="Disordered" evidence="1">
    <location>
        <begin position="81"/>
        <end position="106"/>
    </location>
</feature>
<protein>
    <submittedName>
        <fullName evidence="2">Uncharacterized protein</fullName>
    </submittedName>
</protein>
<name>A0A1H4S9V4_RHOJO</name>
<organism evidence="2 3">
    <name type="scientific">Rhodococcus jostii</name>
    <dbReference type="NCBI Taxonomy" id="132919"/>
    <lineage>
        <taxon>Bacteria</taxon>
        <taxon>Bacillati</taxon>
        <taxon>Actinomycetota</taxon>
        <taxon>Actinomycetes</taxon>
        <taxon>Mycobacteriales</taxon>
        <taxon>Nocardiaceae</taxon>
        <taxon>Rhodococcus</taxon>
    </lineage>
</organism>
<dbReference type="Proteomes" id="UP000183407">
    <property type="component" value="Unassembled WGS sequence"/>
</dbReference>